<dbReference type="AlphaFoldDB" id="A0A1M6FX42"/>
<reference evidence="1 2" key="1">
    <citation type="submission" date="2016-11" db="EMBL/GenBank/DDBJ databases">
        <authorList>
            <person name="Jaros S."/>
            <person name="Januszkiewicz K."/>
            <person name="Wedrychowicz H."/>
        </authorList>
    </citation>
    <scope>NUCLEOTIDE SEQUENCE [LARGE SCALE GENOMIC DNA]</scope>
    <source>
        <strain evidence="1 2">DSM 21425</strain>
    </source>
</reference>
<dbReference type="OrthoDB" id="9820012at2"/>
<keyword evidence="2" id="KW-1185">Reference proteome</keyword>
<dbReference type="RefSeq" id="WP_073151817.1">
    <property type="nucleotide sequence ID" value="NZ_FQYY01000007.1"/>
</dbReference>
<dbReference type="Proteomes" id="UP000184225">
    <property type="component" value="Unassembled WGS sequence"/>
</dbReference>
<sequence length="231" mass="26696">MKTKKINFNSGLVIVFLLLNHLSLFPQVSSLQNSKHDPKKFVPSFFSYKTIITNDFGTDISLEEKIAKSAFDNFQRDFIANSNVLLLDGYTFPNLDPGVSVNFEHQDFVISYRQGNFKMDVSSDECYEFESVKFKKMQKFDMFKLEPTESAYVHEDGNFIIVIDSTLHWKIQPALFANQMFPYGVSKVYDKNKKKLTKLIHVENATSEQISKLELNDFSSTNCTKIKPFFL</sequence>
<organism evidence="1 2">
    <name type="scientific">Mesonia phycicola</name>
    <dbReference type="NCBI Taxonomy" id="579105"/>
    <lineage>
        <taxon>Bacteria</taxon>
        <taxon>Pseudomonadati</taxon>
        <taxon>Bacteroidota</taxon>
        <taxon>Flavobacteriia</taxon>
        <taxon>Flavobacteriales</taxon>
        <taxon>Flavobacteriaceae</taxon>
        <taxon>Mesonia</taxon>
    </lineage>
</organism>
<evidence type="ECO:0000313" key="2">
    <source>
        <dbReference type="Proteomes" id="UP000184225"/>
    </source>
</evidence>
<dbReference type="EMBL" id="FQYY01000007">
    <property type="protein sequence ID" value="SHJ02295.1"/>
    <property type="molecule type" value="Genomic_DNA"/>
</dbReference>
<proteinExistence type="predicted"/>
<evidence type="ECO:0000313" key="1">
    <source>
        <dbReference type="EMBL" id="SHJ02295.1"/>
    </source>
</evidence>
<protein>
    <submittedName>
        <fullName evidence="1">Uncharacterized protein</fullName>
    </submittedName>
</protein>
<accession>A0A1M6FX42</accession>
<name>A0A1M6FX42_9FLAO</name>
<gene>
    <name evidence="1" type="ORF">SAMN04488096_1074</name>
</gene>